<keyword evidence="4" id="KW-1185">Reference proteome</keyword>
<feature type="region of interest" description="Disordered" evidence="1">
    <location>
        <begin position="147"/>
        <end position="190"/>
    </location>
</feature>
<dbReference type="AlphaFoldDB" id="A0A194QEM5"/>
<proteinExistence type="predicted"/>
<dbReference type="EMBL" id="KQ459054">
    <property type="protein sequence ID" value="KPJ03874.1"/>
    <property type="molecule type" value="Genomic_DNA"/>
</dbReference>
<feature type="chain" id="PRO_5008264295" evidence="2">
    <location>
        <begin position="25"/>
        <end position="323"/>
    </location>
</feature>
<name>A0A194QEM5_PAPXU</name>
<feature type="compositionally biased region" description="Basic and acidic residues" evidence="1">
    <location>
        <begin position="162"/>
        <end position="172"/>
    </location>
</feature>
<gene>
    <name evidence="3" type="ORF">RR46_01826</name>
</gene>
<accession>A0A194QEM5</accession>
<sequence length="323" mass="36416">MQVWRAPTALHVLVVLACALLCRAKILRNNALMNKMMSQFQRDNSNNLSLEPVVMQASQVVQATPAGGAHVLAVMQSVLCKNFPSIPCRLITQDRTLSRLIEKSIQQINYKKLSLEKTTQPDNRRTEYPLINSEDLSNFLQVQNTGYFDNGETRRRRKKQKLKTERINWSKEKGKKSSKQNKRTSVFGRKKLRKFYPHKVKYKDKTHSAQLEFRGEYSGERGERGERGARGERGSLSVELPAGALAPAQQHYAYKREPAAPAVWRIDYAKHGGPSLNLLGSLTKTQGGGAGAGGGEEQGRKDVLHPDVYIKKNFIRKNSELVD</sequence>
<keyword evidence="2" id="KW-0732">Signal</keyword>
<feature type="compositionally biased region" description="Basic residues" evidence="1">
    <location>
        <begin position="173"/>
        <end position="190"/>
    </location>
</feature>
<dbReference type="PROSITE" id="PS51257">
    <property type="entry name" value="PROKAR_LIPOPROTEIN"/>
    <property type="match status" value="1"/>
</dbReference>
<evidence type="ECO:0000256" key="2">
    <source>
        <dbReference type="SAM" id="SignalP"/>
    </source>
</evidence>
<evidence type="ECO:0000256" key="1">
    <source>
        <dbReference type="SAM" id="MobiDB-lite"/>
    </source>
</evidence>
<protein>
    <submittedName>
        <fullName evidence="3">Uncharacterized protein</fullName>
    </submittedName>
</protein>
<feature type="region of interest" description="Disordered" evidence="1">
    <location>
        <begin position="211"/>
        <end position="233"/>
    </location>
</feature>
<organism evidence="3 4">
    <name type="scientific">Papilio xuthus</name>
    <name type="common">Asian swallowtail butterfly</name>
    <dbReference type="NCBI Taxonomy" id="66420"/>
    <lineage>
        <taxon>Eukaryota</taxon>
        <taxon>Metazoa</taxon>
        <taxon>Ecdysozoa</taxon>
        <taxon>Arthropoda</taxon>
        <taxon>Hexapoda</taxon>
        <taxon>Insecta</taxon>
        <taxon>Pterygota</taxon>
        <taxon>Neoptera</taxon>
        <taxon>Endopterygota</taxon>
        <taxon>Lepidoptera</taxon>
        <taxon>Glossata</taxon>
        <taxon>Ditrysia</taxon>
        <taxon>Papilionoidea</taxon>
        <taxon>Papilionidae</taxon>
        <taxon>Papilioninae</taxon>
        <taxon>Papilio</taxon>
    </lineage>
</organism>
<dbReference type="Proteomes" id="UP000053268">
    <property type="component" value="Unassembled WGS sequence"/>
</dbReference>
<evidence type="ECO:0000313" key="3">
    <source>
        <dbReference type="EMBL" id="KPJ03874.1"/>
    </source>
</evidence>
<feature type="signal peptide" evidence="2">
    <location>
        <begin position="1"/>
        <end position="24"/>
    </location>
</feature>
<evidence type="ECO:0000313" key="4">
    <source>
        <dbReference type="Proteomes" id="UP000053268"/>
    </source>
</evidence>
<reference evidence="3 4" key="1">
    <citation type="journal article" date="2015" name="Nat. Commun.">
        <title>Outbred genome sequencing and CRISPR/Cas9 gene editing in butterflies.</title>
        <authorList>
            <person name="Li X."/>
            <person name="Fan D."/>
            <person name="Zhang W."/>
            <person name="Liu G."/>
            <person name="Zhang L."/>
            <person name="Zhao L."/>
            <person name="Fang X."/>
            <person name="Chen L."/>
            <person name="Dong Y."/>
            <person name="Chen Y."/>
            <person name="Ding Y."/>
            <person name="Zhao R."/>
            <person name="Feng M."/>
            <person name="Zhu Y."/>
            <person name="Feng Y."/>
            <person name="Jiang X."/>
            <person name="Zhu D."/>
            <person name="Xiang H."/>
            <person name="Feng X."/>
            <person name="Li S."/>
            <person name="Wang J."/>
            <person name="Zhang G."/>
            <person name="Kronforst M.R."/>
            <person name="Wang W."/>
        </authorList>
    </citation>
    <scope>NUCLEOTIDE SEQUENCE [LARGE SCALE GENOMIC DNA]</scope>
    <source>
        <strain evidence="3">Ya'a_city_454_Px</strain>
        <tissue evidence="3">Whole body</tissue>
    </source>
</reference>